<dbReference type="STRING" id="1409788.NC99_18660"/>
<evidence type="ECO:0000313" key="2">
    <source>
        <dbReference type="Proteomes" id="UP000036958"/>
    </source>
</evidence>
<name>A0A0L8VAG8_9BACT</name>
<organism evidence="1 2">
    <name type="scientific">Sunxiuqinia dokdonensis</name>
    <dbReference type="NCBI Taxonomy" id="1409788"/>
    <lineage>
        <taxon>Bacteria</taxon>
        <taxon>Pseudomonadati</taxon>
        <taxon>Bacteroidota</taxon>
        <taxon>Bacteroidia</taxon>
        <taxon>Marinilabiliales</taxon>
        <taxon>Prolixibacteraceae</taxon>
        <taxon>Sunxiuqinia</taxon>
    </lineage>
</organism>
<evidence type="ECO:0000313" key="1">
    <source>
        <dbReference type="EMBL" id="KOH45348.1"/>
    </source>
</evidence>
<reference evidence="2" key="1">
    <citation type="submission" date="2015-07" db="EMBL/GenBank/DDBJ databases">
        <title>Genome sequencing of Sunxiuqinia dokdonensis strain SK.</title>
        <authorList>
            <person name="Ahn S."/>
            <person name="Kim B.-C."/>
        </authorList>
    </citation>
    <scope>NUCLEOTIDE SEQUENCE [LARGE SCALE GENOMIC DNA]</scope>
    <source>
        <strain evidence="2">SK</strain>
    </source>
</reference>
<gene>
    <name evidence="1" type="ORF">NC99_18660</name>
</gene>
<comment type="caution">
    <text evidence="1">The sequence shown here is derived from an EMBL/GenBank/DDBJ whole genome shotgun (WGS) entry which is preliminary data.</text>
</comment>
<accession>A0A0L8VAG8</accession>
<dbReference type="AlphaFoldDB" id="A0A0L8VAG8"/>
<sequence>MEATTRNCSIPSGTAPYHLELQATAWNCPIPSRTAPYRLELLHTGWICKLPPGKATIPARIGKFRLVLRHDRSELRATIQNCDNTAWNWKIPSGIVTRPPGIATRPYFFHFRQVCTDSGDGLQRCPVVCAVLLGPSPCSRSSARSGFLVFCQLFRCIQMFDLIFWFDHSSYNMLSNCTRLPSIRLHRSMPPPRPILCSFDLRCSLGNACPRVSIRSAWSAKTGILSSPPIEWSLSPAGNRLFRIAMVKQNYHFNGTDL</sequence>
<dbReference type="Proteomes" id="UP000036958">
    <property type="component" value="Unassembled WGS sequence"/>
</dbReference>
<proteinExistence type="predicted"/>
<keyword evidence="2" id="KW-1185">Reference proteome</keyword>
<dbReference type="EMBL" id="LGIA01000145">
    <property type="protein sequence ID" value="KOH45348.1"/>
    <property type="molecule type" value="Genomic_DNA"/>
</dbReference>
<protein>
    <submittedName>
        <fullName evidence="1">Uncharacterized protein</fullName>
    </submittedName>
</protein>